<organism evidence="2 3">
    <name type="scientific">Symbiodinium microadriaticum</name>
    <name type="common">Dinoflagellate</name>
    <name type="synonym">Zooxanthella microadriatica</name>
    <dbReference type="NCBI Taxonomy" id="2951"/>
    <lineage>
        <taxon>Eukaryota</taxon>
        <taxon>Sar</taxon>
        <taxon>Alveolata</taxon>
        <taxon>Dinophyceae</taxon>
        <taxon>Suessiales</taxon>
        <taxon>Symbiodiniaceae</taxon>
        <taxon>Symbiodinium</taxon>
    </lineage>
</organism>
<accession>A0A1Q9DDM8</accession>
<dbReference type="Proteomes" id="UP000186817">
    <property type="component" value="Unassembled WGS sequence"/>
</dbReference>
<reference evidence="2 3" key="1">
    <citation type="submission" date="2016-02" db="EMBL/GenBank/DDBJ databases">
        <title>Genome analysis of coral dinoflagellate symbionts highlights evolutionary adaptations to a symbiotic lifestyle.</title>
        <authorList>
            <person name="Aranda M."/>
            <person name="Li Y."/>
            <person name="Liew Y.J."/>
            <person name="Baumgarten S."/>
            <person name="Simakov O."/>
            <person name="Wilson M."/>
            <person name="Piel J."/>
            <person name="Ashoor H."/>
            <person name="Bougouffa S."/>
            <person name="Bajic V.B."/>
            <person name="Ryu T."/>
            <person name="Ravasi T."/>
            <person name="Bayer T."/>
            <person name="Micklem G."/>
            <person name="Kim H."/>
            <person name="Bhak J."/>
            <person name="Lajeunesse T.C."/>
            <person name="Voolstra C.R."/>
        </authorList>
    </citation>
    <scope>NUCLEOTIDE SEQUENCE [LARGE SCALE GENOMIC DNA]</scope>
    <source>
        <strain evidence="2 3">CCMP2467</strain>
    </source>
</reference>
<dbReference type="AlphaFoldDB" id="A0A1Q9DDM8"/>
<feature type="region of interest" description="Disordered" evidence="1">
    <location>
        <begin position="360"/>
        <end position="386"/>
    </location>
</feature>
<evidence type="ECO:0000256" key="1">
    <source>
        <dbReference type="SAM" id="MobiDB-lite"/>
    </source>
</evidence>
<gene>
    <name evidence="2" type="ORF">AK812_SmicGene24857</name>
</gene>
<evidence type="ECO:0000313" key="2">
    <source>
        <dbReference type="EMBL" id="OLP93269.1"/>
    </source>
</evidence>
<feature type="compositionally biased region" description="Basic and acidic residues" evidence="1">
    <location>
        <begin position="179"/>
        <end position="195"/>
    </location>
</feature>
<feature type="region of interest" description="Disordered" evidence="1">
    <location>
        <begin position="131"/>
        <end position="202"/>
    </location>
</feature>
<evidence type="ECO:0000313" key="3">
    <source>
        <dbReference type="Proteomes" id="UP000186817"/>
    </source>
</evidence>
<keyword evidence="3" id="KW-1185">Reference proteome</keyword>
<name>A0A1Q9DDM8_SYMMI</name>
<comment type="caution">
    <text evidence="2">The sequence shown here is derived from an EMBL/GenBank/DDBJ whole genome shotgun (WGS) entry which is preliminary data.</text>
</comment>
<feature type="compositionally biased region" description="Low complexity" evidence="1">
    <location>
        <begin position="246"/>
        <end position="268"/>
    </location>
</feature>
<feature type="region of interest" description="Disordered" evidence="1">
    <location>
        <begin position="234"/>
        <end position="273"/>
    </location>
</feature>
<feature type="compositionally biased region" description="Gly residues" evidence="1">
    <location>
        <begin position="748"/>
        <end position="768"/>
    </location>
</feature>
<feature type="region of interest" description="Disordered" evidence="1">
    <location>
        <begin position="721"/>
        <end position="781"/>
    </location>
</feature>
<dbReference type="OrthoDB" id="10487608at2759"/>
<feature type="compositionally biased region" description="Acidic residues" evidence="1">
    <location>
        <begin position="729"/>
        <end position="744"/>
    </location>
</feature>
<proteinExistence type="predicted"/>
<dbReference type="EMBL" id="LSRX01000589">
    <property type="protein sequence ID" value="OLP93269.1"/>
    <property type="molecule type" value="Genomic_DNA"/>
</dbReference>
<protein>
    <submittedName>
        <fullName evidence="2">Uncharacterized protein</fullName>
    </submittedName>
</protein>
<sequence length="781" mass="82317">MSSTVRAANSASWQELFRILKASLDAGSVETWKESKCNDAPGVGALFQNCIVEILAWTPRPVKSVLQKALSEGSWGLSSDDSRALAAAIVDTISTCRNIKKSMSSGSKTDPALRQIIAALEGSNCLPIRRSSRASSIASTNSRGKDQDGSQETMVSSPRKSKSVSPKPPNLRAPASCKAPEEQKEEQKDLEKDDAVEISSTSGTDVAVATPVKKRKVANLSMEDLRASAASFGLATPSPLKRGCGSKDPASSSAESKSKEAPASSGKAIEASRAAVSSPWVDWSEKLVKRTSSDGLVEVAASLKPGDNGFVVATFASDSKPIVTEMPNLFLEMGPLQAKPKAKAKAKAVGKAKAKAKAAVQKKPVAAGDDGHAKSESESEDAAPAASAAALQPTKVVAKKPAAAAAGAEEDFAGLEDFGRYKCTYAAEKAYIQFKMQNGKKKLLIGVDRAMSPGSFTEVVEALYEHLQLLVADAQGNLTWDSLRQEAGVKREVALKPPDEIQGGRATQPQAHERQQGRRLGDLLQLTQHRLSAHAVMGGSGIKGHNCEPGVCCTTSLHFMDQSLGPDAASECVLVRVARFCKGGRILLCQRAGDQAAQEVADHKASCATIGLAERDDTPKSKGWHNVVWVGKEGNTVKHDGHRGIPCSKIGVNRGVRCARCVARRARASASGSEKLNRITLNLADVLQGLAANPGGVKRREWCAKHKDRVIKKESEPFPDCWDGVINVEDPDDKDEDPDEDNEIGDALGKGSGDGPDDGPGGGPGGGYAAPEEAALPMISA</sequence>